<dbReference type="GO" id="GO:0016747">
    <property type="term" value="F:acyltransferase activity, transferring groups other than amino-acyl groups"/>
    <property type="evidence" value="ECO:0007669"/>
    <property type="project" value="InterPro"/>
</dbReference>
<dbReference type="RefSeq" id="WP_212696347.1">
    <property type="nucleotide sequence ID" value="NZ_CP058649.1"/>
</dbReference>
<keyword evidence="3" id="KW-1185">Reference proteome</keyword>
<dbReference type="KEGG" id="vpy:HZI73_00545"/>
<protein>
    <submittedName>
        <fullName evidence="2">GNAT family N-acetyltransferase</fullName>
    </submittedName>
</protein>
<dbReference type="AlphaFoldDB" id="A0A8J8MG52"/>
<feature type="domain" description="N-acetyltransferase" evidence="1">
    <location>
        <begin position="11"/>
        <end position="174"/>
    </location>
</feature>
<dbReference type="InterPro" id="IPR000182">
    <property type="entry name" value="GNAT_dom"/>
</dbReference>
<reference evidence="2" key="1">
    <citation type="submission" date="2020-07" db="EMBL/GenBank/DDBJ databases">
        <title>Vallitalea pronyensis genome.</title>
        <authorList>
            <person name="Postec A."/>
        </authorList>
    </citation>
    <scope>NUCLEOTIDE SEQUENCE</scope>
    <source>
        <strain evidence="2">FatNI3</strain>
    </source>
</reference>
<dbReference type="Proteomes" id="UP000683246">
    <property type="component" value="Chromosome"/>
</dbReference>
<organism evidence="2 3">
    <name type="scientific">Vallitalea pronyensis</name>
    <dbReference type="NCBI Taxonomy" id="1348613"/>
    <lineage>
        <taxon>Bacteria</taxon>
        <taxon>Bacillati</taxon>
        <taxon>Bacillota</taxon>
        <taxon>Clostridia</taxon>
        <taxon>Lachnospirales</taxon>
        <taxon>Vallitaleaceae</taxon>
        <taxon>Vallitalea</taxon>
    </lineage>
</organism>
<dbReference type="PANTHER" id="PTHR43792">
    <property type="entry name" value="GNAT FAMILY, PUTATIVE (AFU_ORTHOLOGUE AFUA_3G00765)-RELATED-RELATED"/>
    <property type="match status" value="1"/>
</dbReference>
<dbReference type="PANTHER" id="PTHR43792:SF1">
    <property type="entry name" value="N-ACETYLTRANSFERASE DOMAIN-CONTAINING PROTEIN"/>
    <property type="match status" value="1"/>
</dbReference>
<dbReference type="EMBL" id="CP058649">
    <property type="protein sequence ID" value="QUI20887.1"/>
    <property type="molecule type" value="Genomic_DNA"/>
</dbReference>
<gene>
    <name evidence="2" type="ORF">HZI73_00545</name>
</gene>
<dbReference type="SUPFAM" id="SSF55729">
    <property type="entry name" value="Acyl-CoA N-acyltransferases (Nat)"/>
    <property type="match status" value="1"/>
</dbReference>
<sequence length="187" mass="22605">MKYIELESERLIFRKFRQEDFPIIYDWLGNLENMKYRSSEPKNEKEAYEYLDWAIKCVEQEECINFRYAVVLKENNALIGSCELAFTHKDPSELAWELHRNYWKKGYGTEIGKTLLRLGFKTLNLRRIIADCNTLNRGSYRIMELIGMRREAHYVKYYRGNSALNHAWCDKYLYAILQEEWIKMKEN</sequence>
<evidence type="ECO:0000313" key="3">
    <source>
        <dbReference type="Proteomes" id="UP000683246"/>
    </source>
</evidence>
<accession>A0A8J8MG52</accession>
<proteinExistence type="predicted"/>
<evidence type="ECO:0000313" key="2">
    <source>
        <dbReference type="EMBL" id="QUI20887.1"/>
    </source>
</evidence>
<dbReference type="InterPro" id="IPR016181">
    <property type="entry name" value="Acyl_CoA_acyltransferase"/>
</dbReference>
<name>A0A8J8MG52_9FIRM</name>
<dbReference type="PROSITE" id="PS51186">
    <property type="entry name" value="GNAT"/>
    <property type="match status" value="1"/>
</dbReference>
<dbReference type="Gene3D" id="3.40.630.30">
    <property type="match status" value="1"/>
</dbReference>
<evidence type="ECO:0000259" key="1">
    <source>
        <dbReference type="PROSITE" id="PS51186"/>
    </source>
</evidence>
<dbReference type="Pfam" id="PF13302">
    <property type="entry name" value="Acetyltransf_3"/>
    <property type="match status" value="1"/>
</dbReference>
<dbReference type="InterPro" id="IPR051531">
    <property type="entry name" value="N-acetyltransferase"/>
</dbReference>